<keyword evidence="9" id="KW-1185">Reference proteome</keyword>
<protein>
    <submittedName>
        <fullName evidence="8">Nuclear receptor co-repressor related ncor</fullName>
    </submittedName>
</protein>
<feature type="compositionally biased region" description="Basic and acidic residues" evidence="6">
    <location>
        <begin position="81"/>
        <end position="91"/>
    </location>
</feature>
<feature type="domain" description="SANT" evidence="7">
    <location>
        <begin position="1"/>
        <end position="49"/>
    </location>
</feature>
<dbReference type="InterPro" id="IPR009057">
    <property type="entry name" value="Homeodomain-like_sf"/>
</dbReference>
<feature type="region of interest" description="Disordered" evidence="6">
    <location>
        <begin position="64"/>
        <end position="103"/>
    </location>
</feature>
<dbReference type="InterPro" id="IPR017884">
    <property type="entry name" value="SANT_dom"/>
</dbReference>
<dbReference type="GO" id="GO:0003677">
    <property type="term" value="F:DNA binding"/>
    <property type="evidence" value="ECO:0007669"/>
    <property type="project" value="UniProtKB-KW"/>
</dbReference>
<dbReference type="FunFam" id="1.10.10.60:FF:000012">
    <property type="entry name" value="Metastasis-associated 1 family, member 3"/>
    <property type="match status" value="1"/>
</dbReference>
<proteinExistence type="predicted"/>
<comment type="caution">
    <text evidence="8">The sequence shown here is derived from an EMBL/GenBank/DDBJ whole genome shotgun (WGS) entry which is preliminary data.</text>
</comment>
<evidence type="ECO:0000256" key="1">
    <source>
        <dbReference type="ARBA" id="ARBA00022723"/>
    </source>
</evidence>
<gene>
    <name evidence="8" type="ORF">M0811_08212</name>
</gene>
<dbReference type="GO" id="GO:0000785">
    <property type="term" value="C:chromatin"/>
    <property type="evidence" value="ECO:0007669"/>
    <property type="project" value="TreeGrafter"/>
</dbReference>
<dbReference type="PANTHER" id="PTHR13992">
    <property type="entry name" value="NUCLEAR RECEPTOR CO-REPRESSOR RELATED NCOR"/>
    <property type="match status" value="1"/>
</dbReference>
<keyword evidence="8" id="KW-0675">Receptor</keyword>
<dbReference type="OrthoDB" id="10258692at2759"/>
<dbReference type="GO" id="GO:0006357">
    <property type="term" value="P:regulation of transcription by RNA polymerase II"/>
    <property type="evidence" value="ECO:0007669"/>
    <property type="project" value="TreeGrafter"/>
</dbReference>
<dbReference type="SMART" id="SM00717">
    <property type="entry name" value="SANT"/>
    <property type="match status" value="1"/>
</dbReference>
<evidence type="ECO:0000256" key="2">
    <source>
        <dbReference type="ARBA" id="ARBA00022771"/>
    </source>
</evidence>
<keyword evidence="4" id="KW-0238">DNA-binding</keyword>
<evidence type="ECO:0000256" key="5">
    <source>
        <dbReference type="ARBA" id="ARBA00023242"/>
    </source>
</evidence>
<dbReference type="SUPFAM" id="SSF46689">
    <property type="entry name" value="Homeodomain-like"/>
    <property type="match status" value="1"/>
</dbReference>
<dbReference type="GO" id="GO:0032991">
    <property type="term" value="C:protein-containing complex"/>
    <property type="evidence" value="ECO:0007669"/>
    <property type="project" value="UniProtKB-ARBA"/>
</dbReference>
<organism evidence="8 9">
    <name type="scientific">Anaeramoeba ignava</name>
    <name type="common">Anaerobic marine amoeba</name>
    <dbReference type="NCBI Taxonomy" id="1746090"/>
    <lineage>
        <taxon>Eukaryota</taxon>
        <taxon>Metamonada</taxon>
        <taxon>Anaeramoebidae</taxon>
        <taxon>Anaeramoeba</taxon>
    </lineage>
</organism>
<dbReference type="InterPro" id="IPR001005">
    <property type="entry name" value="SANT/Myb"/>
</dbReference>
<accession>A0A9Q0LK84</accession>
<keyword evidence="5" id="KW-0539">Nucleus</keyword>
<reference evidence="8" key="1">
    <citation type="submission" date="2022-10" db="EMBL/GenBank/DDBJ databases">
        <title>Novel sulphate-reducing endosymbionts in the free-living metamonad Anaeramoeba.</title>
        <authorList>
            <person name="Jerlstrom-Hultqvist J."/>
            <person name="Cepicka I."/>
            <person name="Gallot-Lavallee L."/>
            <person name="Salas-Leiva D."/>
            <person name="Curtis B.A."/>
            <person name="Zahonova K."/>
            <person name="Pipaliya S."/>
            <person name="Dacks J."/>
            <person name="Roger A.J."/>
        </authorList>
    </citation>
    <scope>NUCLEOTIDE SEQUENCE</scope>
    <source>
        <strain evidence="8">BMAN</strain>
    </source>
</reference>
<dbReference type="InterPro" id="IPR051571">
    <property type="entry name" value="N-CoR_corepressor"/>
</dbReference>
<dbReference type="AlphaFoldDB" id="A0A9Q0LK84"/>
<dbReference type="GO" id="GO:0005654">
    <property type="term" value="C:nucleoplasm"/>
    <property type="evidence" value="ECO:0007669"/>
    <property type="project" value="UniProtKB-ARBA"/>
</dbReference>
<dbReference type="Pfam" id="PF00249">
    <property type="entry name" value="Myb_DNA-binding"/>
    <property type="match status" value="1"/>
</dbReference>
<keyword evidence="1" id="KW-0479">Metal-binding</keyword>
<evidence type="ECO:0000256" key="6">
    <source>
        <dbReference type="SAM" id="MobiDB-lite"/>
    </source>
</evidence>
<feature type="compositionally biased region" description="Basic residues" evidence="6">
    <location>
        <begin position="92"/>
        <end position="103"/>
    </location>
</feature>
<dbReference type="CDD" id="cd00167">
    <property type="entry name" value="SANT"/>
    <property type="match status" value="1"/>
</dbReference>
<keyword evidence="2" id="KW-0863">Zinc-finger</keyword>
<dbReference type="PROSITE" id="PS51293">
    <property type="entry name" value="SANT"/>
    <property type="match status" value="1"/>
</dbReference>
<keyword evidence="3" id="KW-0862">Zinc</keyword>
<evidence type="ECO:0000256" key="3">
    <source>
        <dbReference type="ARBA" id="ARBA00022833"/>
    </source>
</evidence>
<evidence type="ECO:0000313" key="9">
    <source>
        <dbReference type="Proteomes" id="UP001149090"/>
    </source>
</evidence>
<dbReference type="PANTHER" id="PTHR13992:SF39">
    <property type="entry name" value="SMRTER, ISOFORM G"/>
    <property type="match status" value="1"/>
</dbReference>
<sequence>MNWTKEEEDIFMEKILIYYKNFSKIASFLPEKTSKDVVAYYYLNKKKLNLKEKVKSKAPYLLKAKTKITQEGPPHPQQRKKIPEDEKEIKPKKSRKRNLHDQN</sequence>
<dbReference type="Proteomes" id="UP001149090">
    <property type="component" value="Unassembled WGS sequence"/>
</dbReference>
<dbReference type="EMBL" id="JAPDFW010000071">
    <property type="protein sequence ID" value="KAJ5073939.1"/>
    <property type="molecule type" value="Genomic_DNA"/>
</dbReference>
<evidence type="ECO:0000313" key="8">
    <source>
        <dbReference type="EMBL" id="KAJ5073939.1"/>
    </source>
</evidence>
<dbReference type="Gene3D" id="1.10.10.60">
    <property type="entry name" value="Homeodomain-like"/>
    <property type="match status" value="1"/>
</dbReference>
<name>A0A9Q0LK84_ANAIG</name>
<evidence type="ECO:0000259" key="7">
    <source>
        <dbReference type="PROSITE" id="PS51293"/>
    </source>
</evidence>
<evidence type="ECO:0000256" key="4">
    <source>
        <dbReference type="ARBA" id="ARBA00023125"/>
    </source>
</evidence>
<dbReference type="GO" id="GO:0008270">
    <property type="term" value="F:zinc ion binding"/>
    <property type="evidence" value="ECO:0007669"/>
    <property type="project" value="UniProtKB-KW"/>
</dbReference>